<dbReference type="Gene3D" id="1.10.357.10">
    <property type="entry name" value="Tetracycline Repressor, domain 2"/>
    <property type="match status" value="1"/>
</dbReference>
<feature type="compositionally biased region" description="Polar residues" evidence="1">
    <location>
        <begin position="121"/>
        <end position="130"/>
    </location>
</feature>
<dbReference type="PATRIC" id="fig|1284240.4.peg.5601"/>
<dbReference type="SUPFAM" id="SSF46689">
    <property type="entry name" value="Homeodomain-like"/>
    <property type="match status" value="1"/>
</dbReference>
<organism evidence="2 3">
    <name type="scientific">Amycolatopsis decaplanina DSM 44594</name>
    <dbReference type="NCBI Taxonomy" id="1284240"/>
    <lineage>
        <taxon>Bacteria</taxon>
        <taxon>Bacillati</taxon>
        <taxon>Actinomycetota</taxon>
        <taxon>Actinomycetes</taxon>
        <taxon>Pseudonocardiales</taxon>
        <taxon>Pseudonocardiaceae</taxon>
        <taxon>Amycolatopsis</taxon>
    </lineage>
</organism>
<feature type="region of interest" description="Disordered" evidence="1">
    <location>
        <begin position="90"/>
        <end position="130"/>
    </location>
</feature>
<reference evidence="2 3" key="1">
    <citation type="journal article" date="2013" name="Genome Announc.">
        <title>Draft Genome Sequence of Amycolatopsis decaplanina Strain DSM 44594T.</title>
        <authorList>
            <person name="Kaur N."/>
            <person name="Kumar S."/>
            <person name="Bala M."/>
            <person name="Raghava G.P."/>
            <person name="Mayilraj S."/>
        </authorList>
    </citation>
    <scope>NUCLEOTIDE SEQUENCE [LARGE SCALE GENOMIC DNA]</scope>
    <source>
        <strain evidence="2 3">DSM 44594</strain>
    </source>
</reference>
<accession>M2YIH6</accession>
<name>M2YIH6_9PSEU</name>
<evidence type="ECO:0000313" key="2">
    <source>
        <dbReference type="EMBL" id="EME54507.1"/>
    </source>
</evidence>
<sequence length="130" mass="14784">MRPCRRSWTAPNVALLRIVAREGVEAGVSAGAAQKYFSTKEDLFRFALDMTSEFLEQCWKTLDQSGNLRLHRPRRRPAVLGRVHPHRLRRTRGNHDAVHLDGPVGRPRPGRPRASEGFAQRTLTPLTPRN</sequence>
<dbReference type="Proteomes" id="UP000054226">
    <property type="component" value="Unassembled WGS sequence"/>
</dbReference>
<protein>
    <submittedName>
        <fullName evidence="2">HTH-type transcriptional regulator betI</fullName>
    </submittedName>
</protein>
<evidence type="ECO:0000256" key="1">
    <source>
        <dbReference type="SAM" id="MobiDB-lite"/>
    </source>
</evidence>
<gene>
    <name evidence="2" type="ORF">H074_27533</name>
</gene>
<dbReference type="InterPro" id="IPR009057">
    <property type="entry name" value="Homeodomain-like_sf"/>
</dbReference>
<dbReference type="AlphaFoldDB" id="M2YIH6"/>
<comment type="caution">
    <text evidence="2">The sequence shown here is derived from an EMBL/GenBank/DDBJ whole genome shotgun (WGS) entry which is preliminary data.</text>
</comment>
<evidence type="ECO:0000313" key="3">
    <source>
        <dbReference type="Proteomes" id="UP000054226"/>
    </source>
</evidence>
<proteinExistence type="predicted"/>
<keyword evidence="3" id="KW-1185">Reference proteome</keyword>
<dbReference type="EMBL" id="AOHO01000069">
    <property type="protein sequence ID" value="EME54507.1"/>
    <property type="molecule type" value="Genomic_DNA"/>
</dbReference>